<name>A0ABR5AA12_9BACL</name>
<feature type="transmembrane region" description="Helical" evidence="8">
    <location>
        <begin position="379"/>
        <end position="400"/>
    </location>
</feature>
<keyword evidence="11" id="KW-1185">Reference proteome</keyword>
<organism evidence="10 11">
    <name type="scientific">Cohnella kolymensis</name>
    <dbReference type="NCBI Taxonomy" id="1590652"/>
    <lineage>
        <taxon>Bacteria</taxon>
        <taxon>Bacillati</taxon>
        <taxon>Bacillota</taxon>
        <taxon>Bacilli</taxon>
        <taxon>Bacillales</taxon>
        <taxon>Paenibacillaceae</taxon>
        <taxon>Cohnella</taxon>
    </lineage>
</organism>
<feature type="transmembrane region" description="Helical" evidence="8">
    <location>
        <begin position="175"/>
        <end position="192"/>
    </location>
</feature>
<keyword evidence="4" id="KW-0808">Transferase</keyword>
<evidence type="ECO:0000256" key="2">
    <source>
        <dbReference type="ARBA" id="ARBA00022475"/>
    </source>
</evidence>
<dbReference type="Pfam" id="PF13231">
    <property type="entry name" value="PMT_2"/>
    <property type="match status" value="1"/>
</dbReference>
<reference evidence="10 11" key="1">
    <citation type="submission" date="2014-12" db="EMBL/GenBank/DDBJ databases">
        <title>Draft genome sequence of Cohnella kolymensis strain B-2846.</title>
        <authorList>
            <person name="Karlyshev A.V."/>
            <person name="Kudryashova E.B."/>
        </authorList>
    </citation>
    <scope>NUCLEOTIDE SEQUENCE [LARGE SCALE GENOMIC DNA]</scope>
    <source>
        <strain evidence="10 11">VKM B-2846</strain>
    </source>
</reference>
<dbReference type="RefSeq" id="WP_041058906.1">
    <property type="nucleotide sequence ID" value="NZ_JXAL01000001.1"/>
</dbReference>
<feature type="domain" description="Glycosyltransferase RgtA/B/C/D-like" evidence="9">
    <location>
        <begin position="55"/>
        <end position="216"/>
    </location>
</feature>
<evidence type="ECO:0000256" key="6">
    <source>
        <dbReference type="ARBA" id="ARBA00022989"/>
    </source>
</evidence>
<protein>
    <recommendedName>
        <fullName evidence="9">Glycosyltransferase RgtA/B/C/D-like domain-containing protein</fullName>
    </recommendedName>
</protein>
<accession>A0ABR5AA12</accession>
<keyword evidence="3" id="KW-0328">Glycosyltransferase</keyword>
<evidence type="ECO:0000256" key="3">
    <source>
        <dbReference type="ARBA" id="ARBA00022676"/>
    </source>
</evidence>
<evidence type="ECO:0000256" key="8">
    <source>
        <dbReference type="SAM" id="Phobius"/>
    </source>
</evidence>
<comment type="caution">
    <text evidence="10">The sequence shown here is derived from an EMBL/GenBank/DDBJ whole genome shotgun (WGS) entry which is preliminary data.</text>
</comment>
<keyword evidence="6 8" id="KW-1133">Transmembrane helix</keyword>
<evidence type="ECO:0000313" key="10">
    <source>
        <dbReference type="EMBL" id="KIL37450.1"/>
    </source>
</evidence>
<keyword evidence="7 8" id="KW-0472">Membrane</keyword>
<comment type="subcellular location">
    <subcellularLocation>
        <location evidence="1">Cell membrane</location>
        <topology evidence="1">Multi-pass membrane protein</topology>
    </subcellularLocation>
</comment>
<evidence type="ECO:0000256" key="1">
    <source>
        <dbReference type="ARBA" id="ARBA00004651"/>
    </source>
</evidence>
<dbReference type="Proteomes" id="UP000054526">
    <property type="component" value="Unassembled WGS sequence"/>
</dbReference>
<feature type="transmembrane region" description="Helical" evidence="8">
    <location>
        <begin position="101"/>
        <end position="121"/>
    </location>
</feature>
<feature type="transmembrane region" description="Helical" evidence="8">
    <location>
        <begin position="320"/>
        <end position="339"/>
    </location>
</feature>
<evidence type="ECO:0000313" key="11">
    <source>
        <dbReference type="Proteomes" id="UP000054526"/>
    </source>
</evidence>
<feature type="transmembrane region" description="Helical" evidence="8">
    <location>
        <begin position="345"/>
        <end position="367"/>
    </location>
</feature>
<sequence>MKRRRVELAALALFAVAIRLLYMSPYPAGWDDIDFALALDRFDLSAMQPHFPGYPVYILAAHLFYYAVGEPFTALSMLSAVAGGLTVVPLWLLFRQLGSISAARLASILYALAPLPVVTGIQPTSDALGTLLAGIFALLIWRSMQPEPEAVRNRTVSFILAGVVLGLLLGVRVSYVPLSVLWAGAAAVVICDREIPRRQALRNVLLSAAAAALVCAAWAGALAVSEGGVAPLMKLAFAFTEGHFTDWGGTYSADTSFTGRARYFLLRQIGGAGLGTLWAGYAGWRWLSTIAAAIGVIGLLSVVVTRVVRKQSVSNSRRTLFLLLWILPYLLWAFFAQNVDKPRHILPLIPPLLWLLATGLEHFCTFLPRSVSRRIGSKALFVCFSLLWLVGTAAVTYPLAREAHNKKPPVLELAEYVKESVPKDDSIMFTWEEQRVISYISPEHQVRRLRHWSDMRMELLQYPVPPRHIFATNAFIQGIDRSAGSWFNEVIAFEGSPWLYPTYHRVVLYEQKPGFIEGLR</sequence>
<feature type="transmembrane region" description="Helical" evidence="8">
    <location>
        <begin position="286"/>
        <end position="308"/>
    </location>
</feature>
<dbReference type="PANTHER" id="PTHR33908:SF3">
    <property type="entry name" value="UNDECAPRENYL PHOSPHATE-ALPHA-4-AMINO-4-DEOXY-L-ARABINOSE ARABINOSYL TRANSFERASE"/>
    <property type="match status" value="1"/>
</dbReference>
<dbReference type="InterPro" id="IPR038731">
    <property type="entry name" value="RgtA/B/C-like"/>
</dbReference>
<keyword evidence="5 8" id="KW-0812">Transmembrane</keyword>
<keyword evidence="2" id="KW-1003">Cell membrane</keyword>
<evidence type="ECO:0000256" key="5">
    <source>
        <dbReference type="ARBA" id="ARBA00022692"/>
    </source>
</evidence>
<feature type="transmembrane region" description="Helical" evidence="8">
    <location>
        <begin position="204"/>
        <end position="224"/>
    </location>
</feature>
<dbReference type="PANTHER" id="PTHR33908">
    <property type="entry name" value="MANNOSYLTRANSFERASE YKCB-RELATED"/>
    <property type="match status" value="1"/>
</dbReference>
<evidence type="ECO:0000256" key="7">
    <source>
        <dbReference type="ARBA" id="ARBA00023136"/>
    </source>
</evidence>
<gene>
    <name evidence="10" type="ORF">SD71_02060</name>
</gene>
<evidence type="ECO:0000256" key="4">
    <source>
        <dbReference type="ARBA" id="ARBA00022679"/>
    </source>
</evidence>
<feature type="transmembrane region" description="Helical" evidence="8">
    <location>
        <begin position="72"/>
        <end position="94"/>
    </location>
</feature>
<dbReference type="InterPro" id="IPR050297">
    <property type="entry name" value="LipidA_mod_glycosyltrf_83"/>
</dbReference>
<proteinExistence type="predicted"/>
<evidence type="ECO:0000259" key="9">
    <source>
        <dbReference type="Pfam" id="PF13231"/>
    </source>
</evidence>
<dbReference type="EMBL" id="JXAL01000001">
    <property type="protein sequence ID" value="KIL37450.1"/>
    <property type="molecule type" value="Genomic_DNA"/>
</dbReference>